<dbReference type="Pfam" id="PF16640">
    <property type="entry name" value="Big_3_5"/>
    <property type="match status" value="1"/>
</dbReference>
<comment type="similarity">
    <text evidence="1 4">Belongs to the glycosyl hydrolase 53 family.</text>
</comment>
<dbReference type="Pfam" id="PF07745">
    <property type="entry name" value="Glyco_hydro_53"/>
    <property type="match status" value="1"/>
</dbReference>
<keyword evidence="8" id="KW-1185">Reference proteome</keyword>
<dbReference type="EMBL" id="JAHBOH010000002">
    <property type="protein sequence ID" value="MBT0995332.1"/>
    <property type="molecule type" value="Genomic_DNA"/>
</dbReference>
<dbReference type="SUPFAM" id="SSF51445">
    <property type="entry name" value="(Trans)glycosidases"/>
    <property type="match status" value="1"/>
</dbReference>
<reference evidence="7 8" key="1">
    <citation type="submission" date="2021-05" db="EMBL/GenBank/DDBJ databases">
        <title>Description of Cellulomonas sp. DKR-3 sp. nov.</title>
        <authorList>
            <person name="Dahal R.H."/>
            <person name="Chaudhary D.K."/>
        </authorList>
    </citation>
    <scope>NUCLEOTIDE SEQUENCE [LARGE SCALE GENOMIC DNA]</scope>
    <source>
        <strain evidence="7 8">DKR-3</strain>
    </source>
</reference>
<gene>
    <name evidence="7" type="ORF">KIN34_13670</name>
</gene>
<keyword evidence="3 4" id="KW-0326">Glycosidase</keyword>
<dbReference type="Pfam" id="PF07532">
    <property type="entry name" value="Big_4"/>
    <property type="match status" value="1"/>
</dbReference>
<dbReference type="EC" id="3.2.1.89" evidence="4"/>
<dbReference type="PANTHER" id="PTHR34983:SF2">
    <property type="entry name" value="ENDO-BETA-1,4-GALACTANASE"/>
    <property type="match status" value="1"/>
</dbReference>
<dbReference type="RefSeq" id="WP_214352210.1">
    <property type="nucleotide sequence ID" value="NZ_JAHBOH010000002.1"/>
</dbReference>
<protein>
    <recommendedName>
        <fullName evidence="4">Arabinogalactan endo-beta-1,4-galactanase</fullName>
        <ecNumber evidence="4">3.2.1.89</ecNumber>
    </recommendedName>
</protein>
<evidence type="ECO:0000313" key="8">
    <source>
        <dbReference type="Proteomes" id="UP000722125"/>
    </source>
</evidence>
<dbReference type="GO" id="GO:0016787">
    <property type="term" value="F:hydrolase activity"/>
    <property type="evidence" value="ECO:0007669"/>
    <property type="project" value="UniProtKB-KW"/>
</dbReference>
<name>A0ABS5U1S0_9CELL</name>
<dbReference type="Gene3D" id="3.20.20.80">
    <property type="entry name" value="Glycosidases"/>
    <property type="match status" value="1"/>
</dbReference>
<feature type="chain" id="PRO_5044974976" description="Arabinogalactan endo-beta-1,4-galactanase" evidence="4">
    <location>
        <begin position="29"/>
        <end position="1017"/>
    </location>
</feature>
<comment type="caution">
    <text evidence="7">The sequence shown here is derived from an EMBL/GenBank/DDBJ whole genome shotgun (WGS) entry which is preliminary data.</text>
</comment>
<dbReference type="Proteomes" id="UP000722125">
    <property type="component" value="Unassembled WGS sequence"/>
</dbReference>
<dbReference type="Gene3D" id="1.20.1270.90">
    <property type="entry name" value="AF1782-like"/>
    <property type="match status" value="1"/>
</dbReference>
<organism evidence="7 8">
    <name type="scientific">Cellulomonas fulva</name>
    <dbReference type="NCBI Taxonomy" id="2835530"/>
    <lineage>
        <taxon>Bacteria</taxon>
        <taxon>Bacillati</taxon>
        <taxon>Actinomycetota</taxon>
        <taxon>Actinomycetes</taxon>
        <taxon>Micrococcales</taxon>
        <taxon>Cellulomonadaceae</taxon>
        <taxon>Cellulomonas</taxon>
    </lineage>
</organism>
<evidence type="ECO:0000256" key="2">
    <source>
        <dbReference type="ARBA" id="ARBA00022801"/>
    </source>
</evidence>
<sequence length="1017" mass="104223">MSAPLRRLRTAACVAAGSLLIVAPPGVAADDGPVDAGIVVQKVGGLPADFIRGVDVSSVLSLEESGVVFRDRSGAPADLFEVLADSGVTDVRVRVWNYPYDAAGHGYGGGTVDVERAVEIGERATAAGLGVLVDFHYSDFWADPGKQTAPKAWSGLTVTEKADAVREYTEASLQDFEDAGVDVTMVQVGNETNNGVAGVTGWDGMAQVFSAGSAAVRSVLPDALVALHFTNPETAGRYAGYAAELDARGVDYDVFASSYYPFWHGTLGNLTSVLGDVATTYGKKVMVAETSWAYTLEDGDGHDNTVRAGQNDADLAYPISVQGQANAVRDVVQAVADVPGDAGIGVFYWEPAWLPVGPPTQLEQNTTLWEEHGSGWASSHAGEYEDDAATWYGGSSWDNQALFDVEGEPLASLDVFRYVTTGSTAPLAVYRVTPVALAVDEGDDVVLPGTVEVTYNDGSTAQAAVAWNDSVDWIRGAGTYAITGTVADDAHTTGAGTVTGTATATAVVTVGAANAVTDGSFESWGSGWTLDWTTANVKESSGDAHSGGKALNFWAAADYTNVVTQQVTGLEPGTYSLSAWAHGGDAATSDLTVSATTSEGTFSAPFELQGWTVWQHPVAEVEVGEDGVATVAVGGSVAGGGWYWVDDVVLEPYREVTTTDTADLRAAVAAAGGVQRARYTPATVAGLDRAVESGRVVLAGALATQDDVDAAADLVEAAIDALVVDAAAHPTVTVTAADPTVTTGEQAEVTVHVTAGTTERPTGTVTLTYGTRTATSLLRAADDGTATFTLPRLAAGTYPLSAAYEGDAKVVPGAADGAALTVARATASLRATLRDATITAGEQARVDVVVTAAGIAAPTGTLTVTAGTTTRTVTLSRADAGRKTVVLPRLTAGTRAVKVAYSGDAAVAGATASAGRLVVVKVAPTVTASLVRSSVTTAQRAQVRVVVAAAGVPAPTGFVRVGYGSRSTVVALTPAARGRVTVTLPRLPRGAYTLTVRYGSDASVRAGTAGPLRLRVG</sequence>
<dbReference type="Gene3D" id="2.60.120.260">
    <property type="entry name" value="Galactose-binding domain-like"/>
    <property type="match status" value="1"/>
</dbReference>
<keyword evidence="4" id="KW-0732">Signal</keyword>
<dbReference type="InterPro" id="IPR011683">
    <property type="entry name" value="Glyco_hydro_53"/>
</dbReference>
<dbReference type="InterPro" id="IPR011081">
    <property type="entry name" value="Big_4"/>
</dbReference>
<dbReference type="InterPro" id="IPR013783">
    <property type="entry name" value="Ig-like_fold"/>
</dbReference>
<dbReference type="InterPro" id="IPR017853">
    <property type="entry name" value="GH"/>
</dbReference>
<evidence type="ECO:0000256" key="3">
    <source>
        <dbReference type="ARBA" id="ARBA00023295"/>
    </source>
</evidence>
<evidence type="ECO:0000259" key="6">
    <source>
        <dbReference type="Pfam" id="PF16640"/>
    </source>
</evidence>
<dbReference type="Gene3D" id="2.60.40.10">
    <property type="entry name" value="Immunoglobulins"/>
    <property type="match status" value="2"/>
</dbReference>
<evidence type="ECO:0000259" key="5">
    <source>
        <dbReference type="Pfam" id="PF07532"/>
    </source>
</evidence>
<dbReference type="PANTHER" id="PTHR34983">
    <property type="entry name" value="ARABINOGALACTAN ENDO-BETA-1,4-GALACTANASE A"/>
    <property type="match status" value="1"/>
</dbReference>
<feature type="signal peptide" evidence="4">
    <location>
        <begin position="1"/>
        <end position="28"/>
    </location>
</feature>
<evidence type="ECO:0000256" key="4">
    <source>
        <dbReference type="RuleBase" id="RU361192"/>
    </source>
</evidence>
<proteinExistence type="inferred from homology"/>
<feature type="domain" description="Bacterial Ig-like" evidence="6">
    <location>
        <begin position="735"/>
        <end position="822"/>
    </location>
</feature>
<evidence type="ECO:0000256" key="1">
    <source>
        <dbReference type="ARBA" id="ARBA00010687"/>
    </source>
</evidence>
<comment type="catalytic activity">
    <reaction evidence="4">
        <text>The enzyme specifically hydrolyzes (1-&gt;4)-beta-D-galactosidic linkages in type I arabinogalactans.</text>
        <dbReference type="EC" id="3.2.1.89"/>
    </reaction>
</comment>
<evidence type="ECO:0000313" key="7">
    <source>
        <dbReference type="EMBL" id="MBT0995332.1"/>
    </source>
</evidence>
<feature type="domain" description="Bacterial Ig-like" evidence="5">
    <location>
        <begin position="434"/>
        <end position="487"/>
    </location>
</feature>
<keyword evidence="2 4" id="KW-0378">Hydrolase</keyword>
<dbReference type="InterPro" id="IPR032109">
    <property type="entry name" value="Big_3_5"/>
</dbReference>
<accession>A0ABS5U1S0</accession>